<evidence type="ECO:0000256" key="1">
    <source>
        <dbReference type="ARBA" id="ARBA00004141"/>
    </source>
</evidence>
<feature type="transmembrane region" description="Helical" evidence="6">
    <location>
        <begin position="197"/>
        <end position="215"/>
    </location>
</feature>
<feature type="compositionally biased region" description="Acidic residues" evidence="5">
    <location>
        <begin position="413"/>
        <end position="447"/>
    </location>
</feature>
<evidence type="ECO:0000313" key="8">
    <source>
        <dbReference type="EMBL" id="AAP82055.1"/>
    </source>
</evidence>
<proteinExistence type="predicted"/>
<dbReference type="InterPro" id="IPR007688">
    <property type="entry name" value="Conjugal_tfr_TrbL/VirB6"/>
</dbReference>
<keyword evidence="8" id="KW-0614">Plasmid</keyword>
<sequence length="560" mass="55122">MAGLRVCLQAGGWALVAVLAVAAAPAFAADLQDPTASFDGLLQLVQQTSAAWGPKLQGYAVKLFWLLATIQFTWSMGMLAFKSPDFGELFGELFRQVMVIGFWFAFLMFSVEWNTAIIDSFREAGAAAAGSSKALVPSDMFSLAVDFATKIAQSGAGLVSPMNPFAQVLTSISAIIVLLCFAFIAVLMLVALFESYIVVNAGVMMMGFAGSSWTRDMTLQFLKYGVSVGAKLFVLTLLVGLITQASSTWADAYQPMSADGSSTFTLLGLALCCAYCCKTIPELIQGVIAGVSPGGGGAIGGIAAAGIAAAAATAAVAKTVATGGAAAPAAAGALGNAANSVGSAAGVGAGETLTSTGGAAGGEGAGTALNELGEGVGRGGAAPGDAADSSEGGGAGDVGDSASESGDGGDGQESGEDEGGPSAANDEEYNSGTDVQDESGDGSDVEDGAATSGGEGQGDASKNEGKSSLGGLFEAGRHAGRGAYAAAAMVTPGIDTSPSADGLATGPGNLKGGGEKGGEDGSNPSAAPQADNVIKPDTQPEGTDSKSGGKTDDLKPPAKD</sequence>
<keyword evidence="7" id="KW-0732">Signal</keyword>
<dbReference type="InterPro" id="IPR014150">
    <property type="entry name" value="Conjugal_tfr_TrbL"/>
</dbReference>
<evidence type="ECO:0000256" key="6">
    <source>
        <dbReference type="SAM" id="Phobius"/>
    </source>
</evidence>
<feature type="transmembrane region" description="Helical" evidence="6">
    <location>
        <begin position="168"/>
        <end position="190"/>
    </location>
</feature>
<geneLocation type="plasmid" evidence="8">
    <name>pBI1063</name>
</geneLocation>
<dbReference type="AlphaFoldDB" id="Q7WZL7"/>
<feature type="chain" id="PRO_5004295032" evidence="7">
    <location>
        <begin position="29"/>
        <end position="560"/>
    </location>
</feature>
<comment type="subcellular location">
    <subcellularLocation>
        <location evidence="1">Membrane</location>
        <topology evidence="1">Multi-pass membrane protein</topology>
    </subcellularLocation>
</comment>
<feature type="region of interest" description="Disordered" evidence="5">
    <location>
        <begin position="358"/>
        <end position="474"/>
    </location>
</feature>
<organism evidence="8">
    <name type="scientific">Stenotrophomonas maltophilia</name>
    <name type="common">Pseudomonas maltophilia</name>
    <name type="synonym">Xanthomonas maltophilia</name>
    <dbReference type="NCBI Taxonomy" id="40324"/>
    <lineage>
        <taxon>Bacteria</taxon>
        <taxon>Pseudomonadati</taxon>
        <taxon>Pseudomonadota</taxon>
        <taxon>Gammaproteobacteria</taxon>
        <taxon>Lysobacterales</taxon>
        <taxon>Lysobacteraceae</taxon>
        <taxon>Stenotrophomonas</taxon>
        <taxon>Stenotrophomonas maltophilia group</taxon>
    </lineage>
</organism>
<evidence type="ECO:0000256" key="7">
    <source>
        <dbReference type="SAM" id="SignalP"/>
    </source>
</evidence>
<keyword evidence="2 6" id="KW-0812">Transmembrane</keyword>
<evidence type="ECO:0000256" key="3">
    <source>
        <dbReference type="ARBA" id="ARBA00022989"/>
    </source>
</evidence>
<dbReference type="GO" id="GO:0016020">
    <property type="term" value="C:membrane"/>
    <property type="evidence" value="ECO:0007669"/>
    <property type="project" value="UniProtKB-SubCell"/>
</dbReference>
<evidence type="ECO:0000256" key="4">
    <source>
        <dbReference type="ARBA" id="ARBA00023136"/>
    </source>
</evidence>
<dbReference type="NCBIfam" id="TIGR02783">
    <property type="entry name" value="TrbL_P"/>
    <property type="match status" value="1"/>
</dbReference>
<evidence type="ECO:0000256" key="5">
    <source>
        <dbReference type="SAM" id="MobiDB-lite"/>
    </source>
</evidence>
<feature type="transmembrane region" description="Helical" evidence="6">
    <location>
        <begin position="63"/>
        <end position="81"/>
    </location>
</feature>
<accession>Q7WZL7</accession>
<keyword evidence="3 6" id="KW-1133">Transmembrane helix</keyword>
<dbReference type="EMBL" id="AY299014">
    <property type="protein sequence ID" value="AAP82055.1"/>
    <property type="molecule type" value="Genomic_DNA"/>
</dbReference>
<dbReference type="Pfam" id="PF04610">
    <property type="entry name" value="TrbL"/>
    <property type="match status" value="1"/>
</dbReference>
<reference evidence="8" key="1">
    <citation type="submission" date="2003-05" db="EMBL/GenBank/DDBJ databases">
        <title>Characterization of the transfer region of the 68 kb plasmid pBI1063.</title>
        <authorList>
            <person name="Battermann A."/>
            <person name="Disque-Kochem C."/>
            <person name="Dreiseikelmann B."/>
        </authorList>
    </citation>
    <scope>NUCLEOTIDE SEQUENCE</scope>
    <source>
        <plasmid evidence="8">pBI1063</plasmid>
    </source>
</reference>
<feature type="transmembrane region" description="Helical" evidence="6">
    <location>
        <begin position="221"/>
        <end position="242"/>
    </location>
</feature>
<feature type="transmembrane region" description="Helical" evidence="6">
    <location>
        <begin position="93"/>
        <end position="111"/>
    </location>
</feature>
<feature type="signal peptide" evidence="7">
    <location>
        <begin position="1"/>
        <end position="28"/>
    </location>
</feature>
<feature type="compositionally biased region" description="Basic and acidic residues" evidence="5">
    <location>
        <begin position="543"/>
        <end position="560"/>
    </location>
</feature>
<evidence type="ECO:0000256" key="2">
    <source>
        <dbReference type="ARBA" id="ARBA00022692"/>
    </source>
</evidence>
<keyword evidence="4 6" id="KW-0472">Membrane</keyword>
<protein>
    <submittedName>
        <fullName evidence="8">Putative mating pair formation protein</fullName>
    </submittedName>
</protein>
<dbReference type="GO" id="GO:0030255">
    <property type="term" value="P:protein secretion by the type IV secretion system"/>
    <property type="evidence" value="ECO:0007669"/>
    <property type="project" value="InterPro"/>
</dbReference>
<name>Q7WZL7_STEMA</name>
<gene>
    <name evidence="8" type="primary">trbL</name>
</gene>
<feature type="region of interest" description="Disordered" evidence="5">
    <location>
        <begin position="492"/>
        <end position="560"/>
    </location>
</feature>